<gene>
    <name evidence="3" type="ORF">BDW02DRAFT_554005</name>
</gene>
<feature type="compositionally biased region" description="Polar residues" evidence="1">
    <location>
        <begin position="446"/>
        <end position="458"/>
    </location>
</feature>
<evidence type="ECO:0000313" key="4">
    <source>
        <dbReference type="Proteomes" id="UP000800040"/>
    </source>
</evidence>
<feature type="domain" description="CRIB" evidence="2">
    <location>
        <begin position="172"/>
        <end position="185"/>
    </location>
</feature>
<feature type="region of interest" description="Disordered" evidence="1">
    <location>
        <begin position="624"/>
        <end position="643"/>
    </location>
</feature>
<evidence type="ECO:0000259" key="2">
    <source>
        <dbReference type="PROSITE" id="PS50108"/>
    </source>
</evidence>
<feature type="compositionally biased region" description="Low complexity" evidence="1">
    <location>
        <begin position="429"/>
        <end position="445"/>
    </location>
</feature>
<feature type="region of interest" description="Disordered" evidence="1">
    <location>
        <begin position="92"/>
        <end position="142"/>
    </location>
</feature>
<keyword evidence="4" id="KW-1185">Reference proteome</keyword>
<feature type="region of interest" description="Disordered" evidence="1">
    <location>
        <begin position="763"/>
        <end position="830"/>
    </location>
</feature>
<dbReference type="EMBL" id="ML975331">
    <property type="protein sequence ID" value="KAF1832775.1"/>
    <property type="molecule type" value="Genomic_DNA"/>
</dbReference>
<dbReference type="AlphaFoldDB" id="A0A6A5K517"/>
<name>A0A6A5K517_9PLEO</name>
<evidence type="ECO:0000313" key="3">
    <source>
        <dbReference type="EMBL" id="KAF1832775.1"/>
    </source>
</evidence>
<feature type="compositionally biased region" description="Low complexity" evidence="1">
    <location>
        <begin position="624"/>
        <end position="634"/>
    </location>
</feature>
<feature type="compositionally biased region" description="Polar residues" evidence="1">
    <location>
        <begin position="12"/>
        <end position="29"/>
    </location>
</feature>
<proteinExistence type="predicted"/>
<feature type="region of interest" description="Disordered" evidence="1">
    <location>
        <begin position="1"/>
        <end position="57"/>
    </location>
</feature>
<sequence>MFSFHKSDASRSRQSSVDSEATGPTTPTAASDLWPDQCSMSPPHLGAHSPEQQQRVYAVRRSSVFNLRSRSNTATSMTPSLLSLSHSDMAEHDALQHGSPPGQRQAGSKSQKEATGSRRSLFRGKRGKRLSETTGTAVDEYEGDASEKRMSVLRRAKKGNQYQDAGNLISRISSPFDFQHLTHTDRHQLAALEHPSSDKLSAGFFAVHASQPHSRPDNLHFNNFSSENLASTDDRSASALSFRSPPHSPHARHESATAPHLPTSGRTLRLARSVDSFSQPAVSPRKHQTQPLTSPPLLSSRLPFGAALNSSDLLHESGAPIVRRTSRSKRESGIWESLSLSATTTPEILPGIEEGSSYFGHAFTTPDDSAIHAMTPPFSPSLADVAEEPERFVSPRPAPQPPSRAPTSPTSPYYGSFPFHGPQSSTNPITRGRGNSSSSGTSISRPASQLSDTLGSTHLTRRTSARQSAHRRQSNTWRAIEESWEEDVDYIYDNALEADCDFEWDRASNDGAESRGLPKARHAVYRESEASSASGQFRASLLVPCANSVPELVPTSAISTSTMSTGLPTPSDSFTANRFGGDVGFALSPSLLVPPEYKDTHEVTYEDLLDEYAGSDRHFPMLDARQSTSSSARSSHARLSRRSSYDSSLMSSAMWSSPVRRSASSAGSVPELVPSRRNRKEQGFSLGMDQLSLDESKEEDDITPPGTLEGRTFFAAEDEAPQDVEQSRLSIETELRTSLDLARRGSGRNAALGDDLKTSLELARQNSQRSTRHKQTLSESAAKRFSALSLPKEDQPMKPRGRSATTTQVRSPMLSLFPAPPRHTPTPTQM</sequence>
<feature type="region of interest" description="Disordered" evidence="1">
    <location>
        <begin position="656"/>
        <end position="684"/>
    </location>
</feature>
<feature type="compositionally biased region" description="Basic and acidic residues" evidence="1">
    <location>
        <begin position="1"/>
        <end position="11"/>
    </location>
</feature>
<feature type="region of interest" description="Disordered" evidence="1">
    <location>
        <begin position="370"/>
        <end position="477"/>
    </location>
</feature>
<reference evidence="3" key="1">
    <citation type="submission" date="2020-01" db="EMBL/GenBank/DDBJ databases">
        <authorList>
            <consortium name="DOE Joint Genome Institute"/>
            <person name="Haridas S."/>
            <person name="Albert R."/>
            <person name="Binder M."/>
            <person name="Bloem J."/>
            <person name="Labutti K."/>
            <person name="Salamov A."/>
            <person name="Andreopoulos B."/>
            <person name="Baker S.E."/>
            <person name="Barry K."/>
            <person name="Bills G."/>
            <person name="Bluhm B.H."/>
            <person name="Cannon C."/>
            <person name="Castanera R."/>
            <person name="Culley D.E."/>
            <person name="Daum C."/>
            <person name="Ezra D."/>
            <person name="Gonzalez J.B."/>
            <person name="Henrissat B."/>
            <person name="Kuo A."/>
            <person name="Liang C."/>
            <person name="Lipzen A."/>
            <person name="Lutzoni F."/>
            <person name="Magnuson J."/>
            <person name="Mondo S."/>
            <person name="Nolan M."/>
            <person name="Ohm R."/>
            <person name="Pangilinan J."/>
            <person name="Park H.-J."/>
            <person name="Ramirez L."/>
            <person name="Alfaro M."/>
            <person name="Sun H."/>
            <person name="Tritt A."/>
            <person name="Yoshinaga Y."/>
            <person name="Zwiers L.-H."/>
            <person name="Turgeon B.G."/>
            <person name="Goodwin S.B."/>
            <person name="Spatafora J.W."/>
            <person name="Crous P.W."/>
            <person name="Grigoriev I.V."/>
        </authorList>
    </citation>
    <scope>NUCLEOTIDE SEQUENCE</scope>
    <source>
        <strain evidence="3">P77</strain>
    </source>
</reference>
<accession>A0A6A5K517</accession>
<organism evidence="3 4">
    <name type="scientific">Decorospora gaudefroyi</name>
    <dbReference type="NCBI Taxonomy" id="184978"/>
    <lineage>
        <taxon>Eukaryota</taxon>
        <taxon>Fungi</taxon>
        <taxon>Dikarya</taxon>
        <taxon>Ascomycota</taxon>
        <taxon>Pezizomycotina</taxon>
        <taxon>Dothideomycetes</taxon>
        <taxon>Pleosporomycetidae</taxon>
        <taxon>Pleosporales</taxon>
        <taxon>Pleosporineae</taxon>
        <taxon>Pleosporaceae</taxon>
        <taxon>Decorospora</taxon>
    </lineage>
</organism>
<protein>
    <recommendedName>
        <fullName evidence="2">CRIB domain-containing protein</fullName>
    </recommendedName>
</protein>
<dbReference type="InterPro" id="IPR000095">
    <property type="entry name" value="CRIB_dom"/>
</dbReference>
<dbReference type="Proteomes" id="UP000800040">
    <property type="component" value="Unassembled WGS sequence"/>
</dbReference>
<dbReference type="PROSITE" id="PS50108">
    <property type="entry name" value="CRIB"/>
    <property type="match status" value="1"/>
</dbReference>
<evidence type="ECO:0000256" key="1">
    <source>
        <dbReference type="SAM" id="MobiDB-lite"/>
    </source>
</evidence>
<dbReference type="OrthoDB" id="24581at2759"/>
<feature type="compositionally biased region" description="Basic residues" evidence="1">
    <location>
        <begin position="459"/>
        <end position="473"/>
    </location>
</feature>
<feature type="compositionally biased region" description="Polar residues" evidence="1">
    <location>
        <begin position="220"/>
        <end position="231"/>
    </location>
</feature>
<feature type="region of interest" description="Disordered" evidence="1">
    <location>
        <begin position="212"/>
        <end position="299"/>
    </location>
</feature>